<organism evidence="2 3">
    <name type="scientific">Terrimonas ginsenosidimutans</name>
    <dbReference type="NCBI Taxonomy" id="2908004"/>
    <lineage>
        <taxon>Bacteria</taxon>
        <taxon>Pseudomonadati</taxon>
        <taxon>Bacteroidota</taxon>
        <taxon>Chitinophagia</taxon>
        <taxon>Chitinophagales</taxon>
        <taxon>Chitinophagaceae</taxon>
        <taxon>Terrimonas</taxon>
    </lineage>
</organism>
<dbReference type="Pfam" id="PF05406">
    <property type="entry name" value="WGR"/>
    <property type="match status" value="1"/>
</dbReference>
<dbReference type="SUPFAM" id="SSF48371">
    <property type="entry name" value="ARM repeat"/>
    <property type="match status" value="1"/>
</dbReference>
<reference evidence="2" key="1">
    <citation type="submission" date="2022-01" db="EMBL/GenBank/DDBJ databases">
        <authorList>
            <person name="Jo J.-H."/>
            <person name="Im W.-T."/>
        </authorList>
    </citation>
    <scope>NUCLEOTIDE SEQUENCE</scope>
    <source>
        <strain evidence="2">NA20</strain>
    </source>
</reference>
<dbReference type="PROSITE" id="PS51977">
    <property type="entry name" value="WGR"/>
    <property type="match status" value="1"/>
</dbReference>
<dbReference type="InterPro" id="IPR016024">
    <property type="entry name" value="ARM-type_fold"/>
</dbReference>
<dbReference type="RefSeq" id="WP_237872952.1">
    <property type="nucleotide sequence ID" value="NZ_JAKLTR010000008.1"/>
</dbReference>
<gene>
    <name evidence="2" type="ORF">LZZ85_14120</name>
</gene>
<dbReference type="InterPro" id="IPR008893">
    <property type="entry name" value="WGR_domain"/>
</dbReference>
<feature type="domain" description="WGR" evidence="1">
    <location>
        <begin position="1"/>
        <end position="89"/>
    </location>
</feature>
<comment type="caution">
    <text evidence="2">The sequence shown here is derived from an EMBL/GenBank/DDBJ whole genome shotgun (WGS) entry which is preliminary data.</text>
</comment>
<sequence length="1100" mass="124687">MRLIRQSILFFQEGNSDKVYETDLCDVGNDRYVVNFRYGRRGASLKEGSKTPVPVSLQEAEKIYNDVVNEKTAKGYTGAPGVAGKPLDDNFLSAISLPSVNISVLPEGKKKTILQRLDSAANSTRSSRNYRWKLSRVIWKAGEYKINEAVPYLVKLFTKGDLLHQYCCTWSLVRCAGAETIPVLQAIYDHHPSLLIKRLALAGLLQQHTGEAKEELVAQIARSLPQAIRDAFLQNNRRSLNSLCLQLFPEHTNPNWHEQLYLLSTSVTWIRPAVKSMLLQLPLAPGTFNEIRAVYKLAEMLDDFEISGLLTCRFEIEPEFFSSKLATKNLNRKVYINAIQDHINPNKELKQKNTRLAYSQKTRWYLHKRIDRRLRMFAENNSTDYVRLATGILVSYKRERDTKEAFTTSSYQWQNGRYQDVERRFPANARAIFLHQLLNGNNPQMILTRHHIWEFISPAGQTRRPSATNSGNTGSGGIGGFIKKITGLFGSKKQAAPPPTAHVAPLPALQPNSFAPQQHLWDQLPQAYLQLLIEAEMDEVLKFAAKQLAGHPSFKEIKEKLDTDTLIKLIRSKFTIPADLGYRIILERFSKETASAELITGMLGSVSSDARSKAKEWAEANTQVLLSDAGFISGLLFTPFADIRSWGKELIRNNTLSSALKQAVTGRVIAEMMNTDPQLADNSLLNDVSDSLFALFDHELRQVDVNIVSDLLHHPASPVLLFGLRMVKHKKSGWRGEELKTSGLPGLLNHTYEPVRQQIVELINNLPDEELSYLKEDLVDAALSAWPDVRSGSKAALVRLANREPAFGIMATETLMPFLSRKELHEGIHEYLAELLSNELSTYLKNVDKQTALNLLYGNYAPAQKLGVAILENHIDPATLSLPQIIALGNHENITVRNWTWNFYKQYAGRIKYEAAAAIRILESRWEDTRSFAMDYFRQEFEEKDWEPEVLIGMADSVKPAVESFGRELITKYFTDANGPQYLLKLSQHPGEKMQLFTTNYMERFASGDLERIKELEFYFRSVLSRVNKNRIAKDRIFLFLLNEGLRSEEAANTVAAIISDISAQTAIGDKAKCIDLLMQLRAIYDIETPLRVRPVEERR</sequence>
<dbReference type="EMBL" id="JAKLTR010000008">
    <property type="protein sequence ID" value="MCG2615431.1"/>
    <property type="molecule type" value="Genomic_DNA"/>
</dbReference>
<keyword evidence="3" id="KW-1185">Reference proteome</keyword>
<dbReference type="CDD" id="cd07998">
    <property type="entry name" value="WGR_DNA_ligase"/>
    <property type="match status" value="1"/>
</dbReference>
<evidence type="ECO:0000313" key="2">
    <source>
        <dbReference type="EMBL" id="MCG2615431.1"/>
    </source>
</evidence>
<accession>A0ABS9KT02</accession>
<protein>
    <submittedName>
        <fullName evidence="2">WGR domain-containing protein</fullName>
    </submittedName>
</protein>
<proteinExistence type="predicted"/>
<dbReference type="Gene3D" id="2.20.140.10">
    <property type="entry name" value="WGR domain"/>
    <property type="match status" value="1"/>
</dbReference>
<name>A0ABS9KT02_9BACT</name>
<dbReference type="Proteomes" id="UP001165367">
    <property type="component" value="Unassembled WGS sequence"/>
</dbReference>
<evidence type="ECO:0000259" key="1">
    <source>
        <dbReference type="PROSITE" id="PS51977"/>
    </source>
</evidence>
<evidence type="ECO:0000313" key="3">
    <source>
        <dbReference type="Proteomes" id="UP001165367"/>
    </source>
</evidence>